<evidence type="ECO:0000313" key="2">
    <source>
        <dbReference type="EMBL" id="MFC4356780.1"/>
    </source>
</evidence>
<gene>
    <name evidence="2" type="ORF">ACFO0N_02325</name>
</gene>
<dbReference type="EMBL" id="JBHSDS010000002">
    <property type="protein sequence ID" value="MFC4356780.1"/>
    <property type="molecule type" value="Genomic_DNA"/>
</dbReference>
<dbReference type="Pfam" id="PF04307">
    <property type="entry name" value="YdjM"/>
    <property type="match status" value="1"/>
</dbReference>
<feature type="transmembrane region" description="Helical" evidence="1">
    <location>
        <begin position="91"/>
        <end position="111"/>
    </location>
</feature>
<dbReference type="GO" id="GO:0016787">
    <property type="term" value="F:hydrolase activity"/>
    <property type="evidence" value="ECO:0007669"/>
    <property type="project" value="UniProtKB-KW"/>
</dbReference>
<keyword evidence="2" id="KW-0378">Hydrolase</keyword>
<dbReference type="AlphaFoldDB" id="A0ABD5P7C3"/>
<feature type="transmembrane region" description="Helical" evidence="1">
    <location>
        <begin position="61"/>
        <end position="79"/>
    </location>
</feature>
<evidence type="ECO:0000256" key="1">
    <source>
        <dbReference type="SAM" id="Phobius"/>
    </source>
</evidence>
<comment type="caution">
    <text evidence="2">The sequence shown here is derived from an EMBL/GenBank/DDBJ whole genome shotgun (WGS) entry which is preliminary data.</text>
</comment>
<sequence>MYRTGHYGAALLAFAPVAYLLLSIGEPALAVVAGGGMLWLAMLPDVDHRLPLVSHRGPTHSLGFAGLVGGAFAGVGLLLGSAMGFETVAGIGLGAFGFIVGAVAVVAHLLADVITPAGAPLLWPLSGRRYSLDLARADNVVWNYGLFVVGVFAVSAVVAVSVVGVGV</sequence>
<dbReference type="Proteomes" id="UP001595921">
    <property type="component" value="Unassembled WGS sequence"/>
</dbReference>
<keyword evidence="1" id="KW-1133">Transmembrane helix</keyword>
<reference evidence="2 3" key="1">
    <citation type="journal article" date="2019" name="Int. J. Syst. Evol. Microbiol.">
        <title>The Global Catalogue of Microorganisms (GCM) 10K type strain sequencing project: providing services to taxonomists for standard genome sequencing and annotation.</title>
        <authorList>
            <consortium name="The Broad Institute Genomics Platform"/>
            <consortium name="The Broad Institute Genome Sequencing Center for Infectious Disease"/>
            <person name="Wu L."/>
            <person name="Ma J."/>
        </authorList>
    </citation>
    <scope>NUCLEOTIDE SEQUENCE [LARGE SCALE GENOMIC DNA]</scope>
    <source>
        <strain evidence="2 3">CGMCC 1.12553</strain>
    </source>
</reference>
<organism evidence="2 3">
    <name type="scientific">Halobium salinum</name>
    <dbReference type="NCBI Taxonomy" id="1364940"/>
    <lineage>
        <taxon>Archaea</taxon>
        <taxon>Methanobacteriati</taxon>
        <taxon>Methanobacteriota</taxon>
        <taxon>Stenosarchaea group</taxon>
        <taxon>Halobacteria</taxon>
        <taxon>Halobacteriales</taxon>
        <taxon>Haloferacaceae</taxon>
        <taxon>Halobium</taxon>
    </lineage>
</organism>
<feature type="transmembrane region" description="Helical" evidence="1">
    <location>
        <begin position="141"/>
        <end position="165"/>
    </location>
</feature>
<accession>A0ABD5P7C3</accession>
<dbReference type="InterPro" id="IPR007404">
    <property type="entry name" value="YdjM-like"/>
</dbReference>
<evidence type="ECO:0000313" key="3">
    <source>
        <dbReference type="Proteomes" id="UP001595921"/>
    </source>
</evidence>
<protein>
    <submittedName>
        <fullName evidence="2">Metal-dependent hydrolase</fullName>
    </submittedName>
</protein>
<keyword evidence="3" id="KW-1185">Reference proteome</keyword>
<feature type="transmembrane region" description="Helical" evidence="1">
    <location>
        <begin position="12"/>
        <end position="41"/>
    </location>
</feature>
<dbReference type="RefSeq" id="WP_267625218.1">
    <property type="nucleotide sequence ID" value="NZ_JAODIW010000010.1"/>
</dbReference>
<proteinExistence type="predicted"/>
<keyword evidence="1" id="KW-0472">Membrane</keyword>
<name>A0ABD5P7C3_9EURY</name>
<keyword evidence="1" id="KW-0812">Transmembrane</keyword>